<dbReference type="InterPro" id="IPR022877">
    <property type="entry name" value="UPF0173"/>
</dbReference>
<dbReference type="GO" id="GO:0016787">
    <property type="term" value="F:hydrolase activity"/>
    <property type="evidence" value="ECO:0007669"/>
    <property type="project" value="UniProtKB-UniRule"/>
</dbReference>
<dbReference type="STRING" id="1423719.FC66_GL001517"/>
<organism evidence="4 5">
    <name type="scientific">Dellaglioa algida DSM 15638</name>
    <dbReference type="NCBI Taxonomy" id="1423719"/>
    <lineage>
        <taxon>Bacteria</taxon>
        <taxon>Bacillati</taxon>
        <taxon>Bacillota</taxon>
        <taxon>Bacilli</taxon>
        <taxon>Lactobacillales</taxon>
        <taxon>Lactobacillaceae</taxon>
        <taxon>Dellaglioa</taxon>
    </lineage>
</organism>
<comment type="caution">
    <text evidence="4">The sequence shown here is derived from an EMBL/GenBank/DDBJ whole genome shotgun (WGS) entry which is preliminary data.</text>
</comment>
<keyword evidence="5" id="KW-1185">Reference proteome</keyword>
<name>A0A0R1HHD1_9LACO</name>
<evidence type="ECO:0000256" key="1">
    <source>
        <dbReference type="ARBA" id="ARBA00022801"/>
    </source>
</evidence>
<evidence type="ECO:0000313" key="5">
    <source>
        <dbReference type="Proteomes" id="UP000051450"/>
    </source>
</evidence>
<evidence type="ECO:0000256" key="2">
    <source>
        <dbReference type="HAMAP-Rule" id="MF_00457"/>
    </source>
</evidence>
<dbReference type="InterPro" id="IPR036866">
    <property type="entry name" value="RibonucZ/Hydroxyglut_hydro"/>
</dbReference>
<dbReference type="EMBL" id="AZDI01000009">
    <property type="protein sequence ID" value="KRK45400.1"/>
    <property type="molecule type" value="Genomic_DNA"/>
</dbReference>
<dbReference type="InterPro" id="IPR001279">
    <property type="entry name" value="Metallo-B-lactamas"/>
</dbReference>
<evidence type="ECO:0000259" key="3">
    <source>
        <dbReference type="SMART" id="SM00849"/>
    </source>
</evidence>
<dbReference type="NCBIfam" id="NF001911">
    <property type="entry name" value="PRK00685.1"/>
    <property type="match status" value="1"/>
</dbReference>
<dbReference type="Gene3D" id="3.60.15.10">
    <property type="entry name" value="Ribonuclease Z/Hydroxyacylglutathione hydrolase-like"/>
    <property type="match status" value="1"/>
</dbReference>
<dbReference type="Proteomes" id="UP000051450">
    <property type="component" value="Unassembled WGS sequence"/>
</dbReference>
<evidence type="ECO:0000313" key="4">
    <source>
        <dbReference type="EMBL" id="KRK45400.1"/>
    </source>
</evidence>
<protein>
    <recommendedName>
        <fullName evidence="2">UPF0173 metal-dependent hydrolase FC66_GL001517</fullName>
    </recommendedName>
</protein>
<dbReference type="SUPFAM" id="SSF56281">
    <property type="entry name" value="Metallo-hydrolase/oxidoreductase"/>
    <property type="match status" value="1"/>
</dbReference>
<dbReference type="InterPro" id="IPR050114">
    <property type="entry name" value="UPF0173_UPF0282_UlaG_hydrolase"/>
</dbReference>
<accession>A0A0R1HHD1</accession>
<dbReference type="OrthoDB" id="9789133at2"/>
<keyword evidence="1 2" id="KW-0378">Hydrolase</keyword>
<dbReference type="PANTHER" id="PTHR43546:SF3">
    <property type="entry name" value="UPF0173 METAL-DEPENDENT HYDROLASE MJ1163"/>
    <property type="match status" value="1"/>
</dbReference>
<dbReference type="RefSeq" id="WP_057974567.1">
    <property type="nucleotide sequence ID" value="NZ_AZDI01000009.1"/>
</dbReference>
<dbReference type="AlphaFoldDB" id="A0A0R1HHD1"/>
<comment type="similarity">
    <text evidence="2">Belongs to the UPF0173 family.</text>
</comment>
<dbReference type="PATRIC" id="fig|1423719.4.peg.1543"/>
<feature type="domain" description="Metallo-beta-lactamase" evidence="3">
    <location>
        <begin position="7"/>
        <end position="192"/>
    </location>
</feature>
<dbReference type="SMART" id="SM00849">
    <property type="entry name" value="Lactamase_B"/>
    <property type="match status" value="1"/>
</dbReference>
<proteinExistence type="inferred from homology"/>
<dbReference type="PANTHER" id="PTHR43546">
    <property type="entry name" value="UPF0173 METAL-DEPENDENT HYDROLASE MJ1163-RELATED"/>
    <property type="match status" value="1"/>
</dbReference>
<reference evidence="4 5" key="1">
    <citation type="journal article" date="2015" name="Genome Announc.">
        <title>Expanding the biotechnology potential of lactobacilli through comparative genomics of 213 strains and associated genera.</title>
        <authorList>
            <person name="Sun Z."/>
            <person name="Harris H.M."/>
            <person name="McCann A."/>
            <person name="Guo C."/>
            <person name="Argimon S."/>
            <person name="Zhang W."/>
            <person name="Yang X."/>
            <person name="Jeffery I.B."/>
            <person name="Cooney J.C."/>
            <person name="Kagawa T.F."/>
            <person name="Liu W."/>
            <person name="Song Y."/>
            <person name="Salvetti E."/>
            <person name="Wrobel A."/>
            <person name="Rasinkangas P."/>
            <person name="Parkhill J."/>
            <person name="Rea M.C."/>
            <person name="O'Sullivan O."/>
            <person name="Ritari J."/>
            <person name="Douillard F.P."/>
            <person name="Paul Ross R."/>
            <person name="Yang R."/>
            <person name="Briner A.E."/>
            <person name="Felis G.E."/>
            <person name="de Vos W.M."/>
            <person name="Barrangou R."/>
            <person name="Klaenhammer T.R."/>
            <person name="Caufield P.W."/>
            <person name="Cui Y."/>
            <person name="Zhang H."/>
            <person name="O'Toole P.W."/>
        </authorList>
    </citation>
    <scope>NUCLEOTIDE SEQUENCE [LARGE SCALE GENOMIC DNA]</scope>
    <source>
        <strain evidence="4 5">DSM 15638</strain>
    </source>
</reference>
<gene>
    <name evidence="4" type="ORF">FC66_GL001517</name>
</gene>
<sequence length="226" mass="24760">MKITWLGQSSVQIITDNQLTILIDPFIKDNPLVKTTVAELNPDYILVTHAHYDHVGDTIELAKQSDATVISITDLANYFKSEGLTVEALNFGGQLMLPFGSVKLVPAWHTAALAIDDDPRTLGVAAGFELHIDGKVLYHAGDTALFSDMKLVNHMEPVDLAFLPIGDTFTMGLEDAAIAAEFVQAKKVVPIHYNTFAKIEQDPVEFVQLLNDGVGIIPEIDVPFEF</sequence>
<dbReference type="HAMAP" id="MF_00457">
    <property type="entry name" value="UPF0173"/>
    <property type="match status" value="1"/>
</dbReference>
<dbReference type="Pfam" id="PF12706">
    <property type="entry name" value="Lactamase_B_2"/>
    <property type="match status" value="1"/>
</dbReference>